<dbReference type="SMART" id="SM00406">
    <property type="entry name" value="IGv"/>
    <property type="match status" value="1"/>
</dbReference>
<dbReference type="SUPFAM" id="SSF48726">
    <property type="entry name" value="Immunoglobulin"/>
    <property type="match status" value="2"/>
</dbReference>
<feature type="domain" description="Ig-like" evidence="6">
    <location>
        <begin position="29"/>
        <end position="134"/>
    </location>
</feature>
<evidence type="ECO:0000256" key="3">
    <source>
        <dbReference type="ARBA" id="ARBA00023157"/>
    </source>
</evidence>
<dbReference type="PANTHER" id="PTHR23268:SF28">
    <property type="entry name" value="T CELL RECEPTOR BETA VARIABLE 19"/>
    <property type="match status" value="1"/>
</dbReference>
<feature type="chain" id="PRO_5041741200" description="Ig-like domain-containing protein" evidence="5">
    <location>
        <begin position="17"/>
        <end position="383"/>
    </location>
</feature>
<sequence length="383" mass="42836">MIVLFAVLFLSNFSLCVKIVQPPFILSRDGDLAATLRCEQDDDQYFYMYWYKQSSDGNIQLVTYSLGKDAWDIEAPFLKSKYTMNRPAVLNTSLQIRHVEATDSAVYYCASSRAQRFTKPQQPNNNLRNEQTIGGAEITKEAQQRITGGVQRASLTEIAAVRLKPVQPDLCSCSHSLRQMEAEIRRRWLGEGERGERNTQQESFKAFWLEVKRKLTVLAPGLNITSPKVKLLPPSPKQCQNLTLVCLATGFYPDHVTVSWEIDGNKITSGVATDANGLLDGAYYSLSSRLQVSATTWMTPGKNFTCIVSFFDGQKTINSARSVFGVKGGVKDKIGAMKRQKYLKITQSAKLSYSVVIVKSCIYGAFVVFLVWKLQSSAGKRNN</sequence>
<dbReference type="InterPro" id="IPR003597">
    <property type="entry name" value="Ig_C1-set"/>
</dbReference>
<dbReference type="Pfam" id="PF07654">
    <property type="entry name" value="C1-set"/>
    <property type="match status" value="1"/>
</dbReference>
<dbReference type="InterPro" id="IPR036179">
    <property type="entry name" value="Ig-like_dom_sf"/>
</dbReference>
<dbReference type="GO" id="GO:0002376">
    <property type="term" value="P:immune system process"/>
    <property type="evidence" value="ECO:0007669"/>
    <property type="project" value="UniProtKB-KW"/>
</dbReference>
<name>A0AA88S473_CHASR</name>
<dbReference type="AlphaFoldDB" id="A0AA88S473"/>
<dbReference type="Pfam" id="PF07686">
    <property type="entry name" value="V-set"/>
    <property type="match status" value="1"/>
</dbReference>
<evidence type="ECO:0000256" key="5">
    <source>
        <dbReference type="SAM" id="SignalP"/>
    </source>
</evidence>
<organism evidence="7 8">
    <name type="scientific">Channa striata</name>
    <name type="common">Snakehead murrel</name>
    <name type="synonym">Ophicephalus striatus</name>
    <dbReference type="NCBI Taxonomy" id="64152"/>
    <lineage>
        <taxon>Eukaryota</taxon>
        <taxon>Metazoa</taxon>
        <taxon>Chordata</taxon>
        <taxon>Craniata</taxon>
        <taxon>Vertebrata</taxon>
        <taxon>Euteleostomi</taxon>
        <taxon>Actinopterygii</taxon>
        <taxon>Neopterygii</taxon>
        <taxon>Teleostei</taxon>
        <taxon>Neoteleostei</taxon>
        <taxon>Acanthomorphata</taxon>
        <taxon>Anabantaria</taxon>
        <taxon>Anabantiformes</taxon>
        <taxon>Channoidei</taxon>
        <taxon>Channidae</taxon>
        <taxon>Channa</taxon>
    </lineage>
</organism>
<dbReference type="InterPro" id="IPR013783">
    <property type="entry name" value="Ig-like_fold"/>
</dbReference>
<evidence type="ECO:0000256" key="1">
    <source>
        <dbReference type="ARBA" id="ARBA00022729"/>
    </source>
</evidence>
<dbReference type="FunFam" id="2.60.40.10:FF:000283">
    <property type="entry name" value="Immunoglobulin kappa constant"/>
    <property type="match status" value="1"/>
</dbReference>
<protein>
    <recommendedName>
        <fullName evidence="6">Ig-like domain-containing protein</fullName>
    </recommendedName>
</protein>
<keyword evidence="3" id="KW-1015">Disulfide bond</keyword>
<feature type="signal peptide" evidence="5">
    <location>
        <begin position="1"/>
        <end position="16"/>
    </location>
</feature>
<dbReference type="SMART" id="SM00407">
    <property type="entry name" value="IGc1"/>
    <property type="match status" value="1"/>
</dbReference>
<keyword evidence="4" id="KW-0812">Transmembrane</keyword>
<evidence type="ECO:0000256" key="4">
    <source>
        <dbReference type="SAM" id="Phobius"/>
    </source>
</evidence>
<evidence type="ECO:0000256" key="2">
    <source>
        <dbReference type="ARBA" id="ARBA00022859"/>
    </source>
</evidence>
<dbReference type="InterPro" id="IPR013106">
    <property type="entry name" value="Ig_V-set"/>
</dbReference>
<reference evidence="7" key="1">
    <citation type="submission" date="2023-07" db="EMBL/GenBank/DDBJ databases">
        <title>Chromosome-level Genome Assembly of Striped Snakehead (Channa striata).</title>
        <authorList>
            <person name="Liu H."/>
        </authorList>
    </citation>
    <scope>NUCLEOTIDE SEQUENCE</scope>
    <source>
        <strain evidence="7">Gz</strain>
        <tissue evidence="7">Muscle</tissue>
    </source>
</reference>
<keyword evidence="4" id="KW-0472">Membrane</keyword>
<keyword evidence="8" id="KW-1185">Reference proteome</keyword>
<dbReference type="InterPro" id="IPR050413">
    <property type="entry name" value="TCR_beta_variable"/>
</dbReference>
<accession>A0AA88S473</accession>
<dbReference type="PANTHER" id="PTHR23268">
    <property type="entry name" value="T-CELL RECEPTOR BETA CHAIN"/>
    <property type="match status" value="1"/>
</dbReference>
<feature type="transmembrane region" description="Helical" evidence="4">
    <location>
        <begin position="351"/>
        <end position="372"/>
    </location>
</feature>
<comment type="caution">
    <text evidence="7">The sequence shown here is derived from an EMBL/GenBank/DDBJ whole genome shotgun (WGS) entry which is preliminary data.</text>
</comment>
<gene>
    <name evidence="7" type="ORF">Q5P01_020873</name>
</gene>
<dbReference type="GO" id="GO:0007166">
    <property type="term" value="P:cell surface receptor signaling pathway"/>
    <property type="evidence" value="ECO:0007669"/>
    <property type="project" value="TreeGrafter"/>
</dbReference>
<dbReference type="EMBL" id="JAUPFM010000016">
    <property type="protein sequence ID" value="KAK2826659.1"/>
    <property type="molecule type" value="Genomic_DNA"/>
</dbReference>
<dbReference type="InterPro" id="IPR007110">
    <property type="entry name" value="Ig-like_dom"/>
</dbReference>
<keyword evidence="4" id="KW-1133">Transmembrane helix</keyword>
<evidence type="ECO:0000313" key="8">
    <source>
        <dbReference type="Proteomes" id="UP001187415"/>
    </source>
</evidence>
<keyword evidence="1 5" id="KW-0732">Signal</keyword>
<proteinExistence type="predicted"/>
<evidence type="ECO:0000313" key="7">
    <source>
        <dbReference type="EMBL" id="KAK2826659.1"/>
    </source>
</evidence>
<dbReference type="GO" id="GO:0005886">
    <property type="term" value="C:plasma membrane"/>
    <property type="evidence" value="ECO:0007669"/>
    <property type="project" value="TreeGrafter"/>
</dbReference>
<dbReference type="PROSITE" id="PS50835">
    <property type="entry name" value="IG_LIKE"/>
    <property type="match status" value="2"/>
</dbReference>
<feature type="domain" description="Ig-like" evidence="6">
    <location>
        <begin position="227"/>
        <end position="324"/>
    </location>
</feature>
<dbReference type="Gene3D" id="2.60.40.10">
    <property type="entry name" value="Immunoglobulins"/>
    <property type="match status" value="2"/>
</dbReference>
<evidence type="ECO:0000259" key="6">
    <source>
        <dbReference type="PROSITE" id="PS50835"/>
    </source>
</evidence>
<dbReference type="Proteomes" id="UP001187415">
    <property type="component" value="Unassembled WGS sequence"/>
</dbReference>
<keyword evidence="2" id="KW-0391">Immunity</keyword>